<keyword evidence="7" id="KW-0804">Transcription</keyword>
<dbReference type="InterPro" id="IPR014756">
    <property type="entry name" value="Ig_E-set"/>
</dbReference>
<dbReference type="InterPro" id="IPR027417">
    <property type="entry name" value="P-loop_NTPase"/>
</dbReference>
<evidence type="ECO:0000256" key="5">
    <source>
        <dbReference type="ARBA" id="ARBA00023043"/>
    </source>
</evidence>
<dbReference type="InterPro" id="IPR013783">
    <property type="entry name" value="Ig-like_fold"/>
</dbReference>
<dbReference type="SUPFAM" id="SSF52540">
    <property type="entry name" value="P-loop containing nucleoside triphosphate hydrolases"/>
    <property type="match status" value="1"/>
</dbReference>
<dbReference type="Gene3D" id="1.20.5.190">
    <property type="match status" value="1"/>
</dbReference>
<dbReference type="Pfam" id="PF03859">
    <property type="entry name" value="CG-1"/>
    <property type="match status" value="1"/>
</dbReference>
<evidence type="ECO:0000256" key="2">
    <source>
        <dbReference type="ARBA" id="ARBA00008267"/>
    </source>
</evidence>
<keyword evidence="6" id="KW-0010">Activator</keyword>
<dbReference type="InterPro" id="IPR000048">
    <property type="entry name" value="IQ_motif_EF-hand-BS"/>
</dbReference>
<dbReference type="SMART" id="SM01076">
    <property type="entry name" value="CG-1"/>
    <property type="match status" value="1"/>
</dbReference>
<keyword evidence="8" id="KW-0539">Nucleus</keyword>
<evidence type="ECO:0000256" key="3">
    <source>
        <dbReference type="ARBA" id="ARBA00022860"/>
    </source>
</evidence>
<comment type="subcellular location">
    <subcellularLocation>
        <location evidence="1">Nucleus</location>
    </subcellularLocation>
</comment>
<evidence type="ECO:0000256" key="4">
    <source>
        <dbReference type="ARBA" id="ARBA00023016"/>
    </source>
</evidence>
<dbReference type="Gene3D" id="2.60.40.10">
    <property type="entry name" value="Immunoglobulins"/>
    <property type="match status" value="1"/>
</dbReference>
<dbReference type="SMART" id="SM00015">
    <property type="entry name" value="IQ"/>
    <property type="match status" value="3"/>
</dbReference>
<dbReference type="EMBL" id="JACGWL010000003">
    <property type="protein sequence ID" value="KAK4405491.1"/>
    <property type="molecule type" value="Genomic_DNA"/>
</dbReference>
<dbReference type="Proteomes" id="UP001289374">
    <property type="component" value="Unassembled WGS sequence"/>
</dbReference>
<feature type="domain" description="CG-1" evidence="11">
    <location>
        <begin position="26"/>
        <end position="166"/>
    </location>
</feature>
<dbReference type="PROSITE" id="PS50096">
    <property type="entry name" value="IQ"/>
    <property type="match status" value="4"/>
</dbReference>
<proteinExistence type="inferred from homology"/>
<dbReference type="PANTHER" id="PTHR23335">
    <property type="entry name" value="CALMODULIN-BINDING TRANSCRIPTION ACTIVATOR CAMTA"/>
    <property type="match status" value="1"/>
</dbReference>
<dbReference type="SUPFAM" id="SSF81296">
    <property type="entry name" value="E set domains"/>
    <property type="match status" value="1"/>
</dbReference>
<dbReference type="Pfam" id="PF12796">
    <property type="entry name" value="Ank_2"/>
    <property type="match status" value="1"/>
</dbReference>
<dbReference type="PANTHER" id="PTHR23335:SF3">
    <property type="entry name" value="CALMODULIN-BINDING TRANSCRIPTION ACTIVATOR 5"/>
    <property type="match status" value="1"/>
</dbReference>
<keyword evidence="13" id="KW-1185">Reference proteome</keyword>
<comment type="caution">
    <text evidence="12">The sequence shown here is derived from an EMBL/GenBank/DDBJ whole genome shotgun (WGS) entry which is preliminary data.</text>
</comment>
<organism evidence="12 13">
    <name type="scientific">Sesamum angolense</name>
    <dbReference type="NCBI Taxonomy" id="2727404"/>
    <lineage>
        <taxon>Eukaryota</taxon>
        <taxon>Viridiplantae</taxon>
        <taxon>Streptophyta</taxon>
        <taxon>Embryophyta</taxon>
        <taxon>Tracheophyta</taxon>
        <taxon>Spermatophyta</taxon>
        <taxon>Magnoliopsida</taxon>
        <taxon>eudicotyledons</taxon>
        <taxon>Gunneridae</taxon>
        <taxon>Pentapetalae</taxon>
        <taxon>asterids</taxon>
        <taxon>lamiids</taxon>
        <taxon>Lamiales</taxon>
        <taxon>Pedaliaceae</taxon>
        <taxon>Sesamum</taxon>
    </lineage>
</organism>
<dbReference type="InterPro" id="IPR036770">
    <property type="entry name" value="Ankyrin_rpt-contain_sf"/>
</dbReference>
<dbReference type="GO" id="GO:0005634">
    <property type="term" value="C:nucleus"/>
    <property type="evidence" value="ECO:0007669"/>
    <property type="project" value="UniProtKB-SubCell"/>
</dbReference>
<dbReference type="Pfam" id="PF00612">
    <property type="entry name" value="IQ"/>
    <property type="match status" value="1"/>
</dbReference>
<dbReference type="GO" id="GO:0003690">
    <property type="term" value="F:double-stranded DNA binding"/>
    <property type="evidence" value="ECO:0007669"/>
    <property type="project" value="TreeGrafter"/>
</dbReference>
<evidence type="ECO:0000256" key="1">
    <source>
        <dbReference type="ARBA" id="ARBA00004123"/>
    </source>
</evidence>
<dbReference type="AlphaFoldDB" id="A0AAE1X5G1"/>
<dbReference type="CDD" id="cd23767">
    <property type="entry name" value="IQCD"/>
    <property type="match status" value="1"/>
</dbReference>
<dbReference type="PROSITE" id="PS50297">
    <property type="entry name" value="ANK_REP_REGION"/>
    <property type="match status" value="1"/>
</dbReference>
<gene>
    <name evidence="12" type="ORF">Sango_0555600</name>
</gene>
<reference evidence="12" key="2">
    <citation type="journal article" date="2024" name="Plant">
        <title>Genomic evolution and insights into agronomic trait innovations of Sesamum species.</title>
        <authorList>
            <person name="Miao H."/>
            <person name="Wang L."/>
            <person name="Qu L."/>
            <person name="Liu H."/>
            <person name="Sun Y."/>
            <person name="Le M."/>
            <person name="Wang Q."/>
            <person name="Wei S."/>
            <person name="Zheng Y."/>
            <person name="Lin W."/>
            <person name="Duan Y."/>
            <person name="Cao H."/>
            <person name="Xiong S."/>
            <person name="Wang X."/>
            <person name="Wei L."/>
            <person name="Li C."/>
            <person name="Ma Q."/>
            <person name="Ju M."/>
            <person name="Zhao R."/>
            <person name="Li G."/>
            <person name="Mu C."/>
            <person name="Tian Q."/>
            <person name="Mei H."/>
            <person name="Zhang T."/>
            <person name="Gao T."/>
            <person name="Zhang H."/>
        </authorList>
    </citation>
    <scope>NUCLEOTIDE SEQUENCE</scope>
    <source>
        <strain evidence="12">K16</strain>
    </source>
</reference>
<evidence type="ECO:0000256" key="8">
    <source>
        <dbReference type="ARBA" id="ARBA00023242"/>
    </source>
</evidence>
<dbReference type="Gene3D" id="1.25.40.20">
    <property type="entry name" value="Ankyrin repeat-containing domain"/>
    <property type="match status" value="1"/>
</dbReference>
<dbReference type="PROSITE" id="PS51437">
    <property type="entry name" value="CG_1"/>
    <property type="match status" value="1"/>
</dbReference>
<feature type="repeat" description="ANK" evidence="9">
    <location>
        <begin position="654"/>
        <end position="686"/>
    </location>
</feature>
<dbReference type="InterPro" id="IPR002110">
    <property type="entry name" value="Ankyrin_rpt"/>
</dbReference>
<feature type="compositionally biased region" description="Polar residues" evidence="10">
    <location>
        <begin position="188"/>
        <end position="207"/>
    </location>
</feature>
<name>A0AAE1X5G1_9LAMI</name>
<dbReference type="SMART" id="SM00248">
    <property type="entry name" value="ANK"/>
    <property type="match status" value="1"/>
</dbReference>
<keyword evidence="3" id="KW-0112">Calmodulin-binding</keyword>
<dbReference type="GO" id="GO:0006357">
    <property type="term" value="P:regulation of transcription by RNA polymerase II"/>
    <property type="evidence" value="ECO:0007669"/>
    <property type="project" value="TreeGrafter"/>
</dbReference>
<keyword evidence="5 9" id="KW-0040">ANK repeat</keyword>
<evidence type="ECO:0000313" key="12">
    <source>
        <dbReference type="EMBL" id="KAK4405491.1"/>
    </source>
</evidence>
<dbReference type="GO" id="GO:0003712">
    <property type="term" value="F:transcription coregulator activity"/>
    <property type="evidence" value="ECO:0007669"/>
    <property type="project" value="TreeGrafter"/>
</dbReference>
<keyword evidence="4" id="KW-0346">Stress response</keyword>
<dbReference type="GO" id="GO:0005516">
    <property type="term" value="F:calmodulin binding"/>
    <property type="evidence" value="ECO:0007669"/>
    <property type="project" value="UniProtKB-KW"/>
</dbReference>
<accession>A0AAE1X5G1</accession>
<evidence type="ECO:0000313" key="13">
    <source>
        <dbReference type="Proteomes" id="UP001289374"/>
    </source>
</evidence>
<comment type="similarity">
    <text evidence="2">Belongs to the CAMTA family.</text>
</comment>
<dbReference type="SUPFAM" id="SSF48403">
    <property type="entry name" value="Ankyrin repeat"/>
    <property type="match status" value="1"/>
</dbReference>
<sequence>MENTGVPGRLVGSEIHGFRTLEDLDVGNMMEEAKARWLRPNEIHAILCNHKYFTVYVKPVNLPKSGTIVLFDRKMLRNFRKDGHNWKKKKDGKTVKEAHEHLKNVANISYDFHLLGGGLSIWMWDIRLIWSATRNEFMYTMHMGKTIQLLFADVTGYLTSLWNILSLYTIVKHKRRTRIWSPIASQLQSSPATPVNSNSNSAGSELSATRPMSEESDSAVDRVYYGGAGSYIEFHDSVTIKHHEQRLHEINTLEWDELLVPDDPHGLITPQGTTAGFELRNQYQMNSYRINDDALSNNKASPESSANSFSEPVAGRNSINYTSPNNMSYQIVEQDTIVNSETMISGLMPSGGAGSLHNLRNDGLQSQDSFGRWVTHIIAESPESVDDHTLESSNLAGHQSFTYPLMDSHHPSPLGPIFTITDVSPAWALSTEETKILVVGFFNEGQLPYSESKLYLACGDSLLPVDVVQAGVFRCLIPPQAPKLGTLYMTFDGHKPISQVLTFEIRAPVQPGTVSFENKTDWEEFQLQMRLARLLFSSSKGLSIYSTKLSPTALKEAKAFAQKTSHISDGWLPMAKMIEDAKLSFPQAKDKLFELTLQNRLQEWLLEKVVAGCKISERDEQGLGVIHLCSILGYTWAVYPYSWSGLSLDYRDKFGWTALHWAAYYGREKMVATLLSAGAKPNLVTDPTSQNPKGRSAHELASENGYDGLAAYLAEKALVAQFDEMALAGNVSGPLQTTTNEMVNPGNFSEEELYLKDTLAAYRTAADAAARIQTAFREHSLKVRTKVVESSNPELEARTIVAAMKIQHAFRKYETRKKMAAAARIQHRFRTWKIRNEFLNLRRQAIKIQAMFRGYQVRRQYRKIVWSVGILEKAILRWRLKRKGFRGLQVEPAATPGDPIQESDVEEDFFQASRKQAEERVEESVIKVQAMFRSKQAQEAYRRMKLEHNKAKVYGSPTIMSFFKVRSVTDLCSVQLEYEGLLHPDLEMGREKRKNELF</sequence>
<reference evidence="12" key="1">
    <citation type="submission" date="2020-06" db="EMBL/GenBank/DDBJ databases">
        <authorList>
            <person name="Li T."/>
            <person name="Hu X."/>
            <person name="Zhang T."/>
            <person name="Song X."/>
            <person name="Zhang H."/>
            <person name="Dai N."/>
            <person name="Sheng W."/>
            <person name="Hou X."/>
            <person name="Wei L."/>
        </authorList>
    </citation>
    <scope>NUCLEOTIDE SEQUENCE</scope>
    <source>
        <strain evidence="12">K16</strain>
        <tissue evidence="12">Leaf</tissue>
    </source>
</reference>
<feature type="region of interest" description="Disordered" evidence="10">
    <location>
        <begin position="294"/>
        <end position="322"/>
    </location>
</feature>
<evidence type="ECO:0000259" key="11">
    <source>
        <dbReference type="PROSITE" id="PS51437"/>
    </source>
</evidence>
<evidence type="ECO:0000256" key="7">
    <source>
        <dbReference type="ARBA" id="ARBA00023163"/>
    </source>
</evidence>
<dbReference type="InterPro" id="IPR005559">
    <property type="entry name" value="CG-1_dom"/>
</dbReference>
<feature type="region of interest" description="Disordered" evidence="10">
    <location>
        <begin position="188"/>
        <end position="215"/>
    </location>
</feature>
<dbReference type="PROSITE" id="PS50088">
    <property type="entry name" value="ANK_REPEAT"/>
    <property type="match status" value="1"/>
</dbReference>
<protein>
    <submittedName>
        <fullName evidence="12">Calmodulin-binding transcription activator 5</fullName>
    </submittedName>
</protein>
<feature type="compositionally biased region" description="Polar residues" evidence="10">
    <location>
        <begin position="294"/>
        <end position="310"/>
    </location>
</feature>
<evidence type="ECO:0000256" key="10">
    <source>
        <dbReference type="SAM" id="MobiDB-lite"/>
    </source>
</evidence>
<evidence type="ECO:0000256" key="9">
    <source>
        <dbReference type="PROSITE-ProRule" id="PRU00023"/>
    </source>
</evidence>
<evidence type="ECO:0000256" key="6">
    <source>
        <dbReference type="ARBA" id="ARBA00023159"/>
    </source>
</evidence>